<keyword evidence="1" id="KW-0175">Coiled coil</keyword>
<feature type="coiled-coil region" evidence="1">
    <location>
        <begin position="3"/>
        <end position="66"/>
    </location>
</feature>
<reference evidence="2 3" key="1">
    <citation type="submission" date="2015-09" db="EMBL/GenBank/DDBJ databases">
        <authorList>
            <consortium name="Pathogen Informatics"/>
        </authorList>
    </citation>
    <scope>NUCLEOTIDE SEQUENCE [LARGE SCALE GENOMIC DNA]</scope>
    <source>
        <strain evidence="2 3">2789STDY5834921</strain>
    </source>
</reference>
<organism evidence="2 3">
    <name type="scientific">Blautia obeum</name>
    <dbReference type="NCBI Taxonomy" id="40520"/>
    <lineage>
        <taxon>Bacteria</taxon>
        <taxon>Bacillati</taxon>
        <taxon>Bacillota</taxon>
        <taxon>Clostridia</taxon>
        <taxon>Lachnospirales</taxon>
        <taxon>Lachnospiraceae</taxon>
        <taxon>Blautia</taxon>
    </lineage>
</organism>
<evidence type="ECO:0000313" key="2">
    <source>
        <dbReference type="EMBL" id="CUQ02930.1"/>
    </source>
</evidence>
<evidence type="ECO:0008006" key="4">
    <source>
        <dbReference type="Google" id="ProtNLM"/>
    </source>
</evidence>
<protein>
    <recommendedName>
        <fullName evidence="4">Coil containing protein</fullName>
    </recommendedName>
</protein>
<evidence type="ECO:0000313" key="3">
    <source>
        <dbReference type="Proteomes" id="UP000095413"/>
    </source>
</evidence>
<accession>A0A174T6B1</accession>
<proteinExistence type="predicted"/>
<gene>
    <name evidence="2" type="ORF">ERS852533_03471</name>
</gene>
<dbReference type="RefSeq" id="WP_055057036.1">
    <property type="nucleotide sequence ID" value="NZ_CZBA01000031.1"/>
</dbReference>
<dbReference type="Proteomes" id="UP000095413">
    <property type="component" value="Unassembled WGS sequence"/>
</dbReference>
<name>A0A174T6B1_9FIRM</name>
<evidence type="ECO:0000256" key="1">
    <source>
        <dbReference type="SAM" id="Coils"/>
    </source>
</evidence>
<sequence>MSRNEIEQKIRDLKTRLSCQESDIGDWKVAKCMEYSTLGLEAPYDFQELHEKRQAVRNEIDALEAELKIAPISEEEIA</sequence>
<dbReference type="OrthoDB" id="2087693at2"/>
<dbReference type="AlphaFoldDB" id="A0A174T6B1"/>
<dbReference type="EMBL" id="CZBA01000031">
    <property type="protein sequence ID" value="CUQ02930.1"/>
    <property type="molecule type" value="Genomic_DNA"/>
</dbReference>